<evidence type="ECO:0000313" key="1">
    <source>
        <dbReference type="EMBL" id="KAA8527199.1"/>
    </source>
</evidence>
<organism evidence="1 2">
    <name type="scientific">Nyssa sinensis</name>
    <dbReference type="NCBI Taxonomy" id="561372"/>
    <lineage>
        <taxon>Eukaryota</taxon>
        <taxon>Viridiplantae</taxon>
        <taxon>Streptophyta</taxon>
        <taxon>Embryophyta</taxon>
        <taxon>Tracheophyta</taxon>
        <taxon>Spermatophyta</taxon>
        <taxon>Magnoliopsida</taxon>
        <taxon>eudicotyledons</taxon>
        <taxon>Gunneridae</taxon>
        <taxon>Pentapetalae</taxon>
        <taxon>asterids</taxon>
        <taxon>Cornales</taxon>
        <taxon>Nyssaceae</taxon>
        <taxon>Nyssa</taxon>
    </lineage>
</organism>
<reference evidence="1 2" key="1">
    <citation type="submission" date="2019-09" db="EMBL/GenBank/DDBJ databases">
        <title>A chromosome-level genome assembly of the Chinese tupelo Nyssa sinensis.</title>
        <authorList>
            <person name="Yang X."/>
            <person name="Kang M."/>
            <person name="Yang Y."/>
            <person name="Xiong H."/>
            <person name="Wang M."/>
            <person name="Zhang Z."/>
            <person name="Wang Z."/>
            <person name="Wu H."/>
            <person name="Ma T."/>
            <person name="Liu J."/>
            <person name="Xi Z."/>
        </authorList>
    </citation>
    <scope>NUCLEOTIDE SEQUENCE [LARGE SCALE GENOMIC DNA]</scope>
    <source>
        <strain evidence="1">J267</strain>
        <tissue evidence="1">Leaf</tissue>
    </source>
</reference>
<name>A0A5J5AA76_9ASTE</name>
<evidence type="ECO:0000313" key="2">
    <source>
        <dbReference type="Proteomes" id="UP000325577"/>
    </source>
</evidence>
<dbReference type="AlphaFoldDB" id="A0A5J5AA76"/>
<protein>
    <submittedName>
        <fullName evidence="1">Uncharacterized protein</fullName>
    </submittedName>
</protein>
<sequence length="136" mass="15814">MPLPPLHEIFNQVQDDHPIRRFCPARVEQQGGDLELEELYYHDHQFELWSPTDTTAPHLATSEEEEFADSFFNMDCYSVKDDSHSPLPLPNHDHQVFDDQDDLIENFSIVNDVYGDVPSVMIVDEEYDLDILSSYV</sequence>
<dbReference type="Proteomes" id="UP000325577">
    <property type="component" value="Linkage Group LG3"/>
</dbReference>
<gene>
    <name evidence="1" type="ORF">F0562_008572</name>
</gene>
<dbReference type="EMBL" id="CM018046">
    <property type="protein sequence ID" value="KAA8527199.1"/>
    <property type="molecule type" value="Genomic_DNA"/>
</dbReference>
<proteinExistence type="predicted"/>
<keyword evidence="2" id="KW-1185">Reference proteome</keyword>
<accession>A0A5J5AA76</accession>